<proteinExistence type="predicted"/>
<accession>A0A1B2DYY8</accession>
<dbReference type="RefSeq" id="WP_099477516.1">
    <property type="nucleotide sequence ID" value="NZ_CP016809.1"/>
</dbReference>
<dbReference type="AlphaFoldDB" id="A0A1B2DYY8"/>
<feature type="signal peptide" evidence="1">
    <location>
        <begin position="1"/>
        <end position="24"/>
    </location>
</feature>
<dbReference type="GeneID" id="48308593"/>
<evidence type="ECO:0000256" key="1">
    <source>
        <dbReference type="SAM" id="SignalP"/>
    </source>
</evidence>
<keyword evidence="1" id="KW-0732">Signal</keyword>
<feature type="chain" id="PRO_5039463586" description="SbsC C-terminal domain-containing protein" evidence="1">
    <location>
        <begin position="25"/>
        <end position="310"/>
    </location>
</feature>
<sequence length="310" mass="34830">MKSKKSAVAAILALALSLPTGVIAGAAPAAEAKSASTAASSKATAFGNAVYNKASKLLKEKDVAYAKTYITKHIRSVTRYQATMLVLKLENAMKKQLSAKTDIVYKTGIQDKLMNIYKYNEPISATLSRTKDDNLRKVLINLRDSGYRLFTAEGVVFPIVDYKSLVSYKPYLNKDIQAYIDIMVVESEKVSVSDAALIIPWSDVIDRGLVQEAFLKAYPKSNRAAEVERMLWFMEFSLFYGYNNTPLFAYEDNLLDPEVRQALDQALKSNDIENSPFLKKLKAWSDVLKSNNDKLTKEVEDYRQKEFPLE</sequence>
<evidence type="ECO:0000313" key="2">
    <source>
        <dbReference type="EMBL" id="ANY72913.1"/>
    </source>
</evidence>
<name>A0A1B2DYY8_9BACL</name>
<evidence type="ECO:0008006" key="3">
    <source>
        <dbReference type="Google" id="ProtNLM"/>
    </source>
</evidence>
<protein>
    <recommendedName>
        <fullName evidence="3">SbsC C-terminal domain-containing protein</fullName>
    </recommendedName>
</protein>
<organism evidence="2">
    <name type="scientific">Paenibacillus ihbetae</name>
    <dbReference type="NCBI Taxonomy" id="1870820"/>
    <lineage>
        <taxon>Bacteria</taxon>
        <taxon>Bacillati</taxon>
        <taxon>Bacillota</taxon>
        <taxon>Bacilli</taxon>
        <taxon>Bacillales</taxon>
        <taxon>Paenibacillaceae</taxon>
        <taxon>Paenibacillus</taxon>
    </lineage>
</organism>
<dbReference type="EMBL" id="CP016809">
    <property type="protein sequence ID" value="ANY72913.1"/>
    <property type="molecule type" value="Genomic_DNA"/>
</dbReference>
<gene>
    <name evidence="2" type="ORF">BBD41_10110</name>
</gene>
<reference evidence="2" key="1">
    <citation type="submission" date="2016-08" db="EMBL/GenBank/DDBJ databases">
        <title>Complete Genome Seqeunce of Paenibacillus sp. nov. IHBB 9852 from high altitute lake of Indian trans-Himalayas.</title>
        <authorList>
            <person name="Kiran S."/>
            <person name="Swarnkar M.K."/>
            <person name="Rana A."/>
            <person name="Tewari R."/>
            <person name="Gulati A."/>
        </authorList>
    </citation>
    <scope>NUCLEOTIDE SEQUENCE [LARGE SCALE GENOMIC DNA]</scope>
    <source>
        <strain evidence="2">IHBB 9852</strain>
    </source>
</reference>
<dbReference type="KEGG" id="pib:BBD41_10110"/>